<proteinExistence type="predicted"/>
<name>A0A8J4H8T1_9PROT</name>
<protein>
    <submittedName>
        <fullName evidence="2">PEP-CTERM sorting domain-containing protein</fullName>
    </submittedName>
</protein>
<dbReference type="EMBL" id="DTQM01000040">
    <property type="protein sequence ID" value="HGC41987.1"/>
    <property type="molecule type" value="Genomic_DNA"/>
</dbReference>
<reference evidence="2" key="1">
    <citation type="journal article" date="2020" name="mSystems">
        <title>Genome- and Community-Level Interaction Insights into Carbon Utilization and Element Cycling Functions of Hydrothermarchaeota in Hydrothermal Sediment.</title>
        <authorList>
            <person name="Zhou Z."/>
            <person name="Liu Y."/>
            <person name="Xu W."/>
            <person name="Pan J."/>
            <person name="Luo Z.H."/>
            <person name="Li M."/>
        </authorList>
    </citation>
    <scope>NUCLEOTIDE SEQUENCE</scope>
    <source>
        <strain evidence="2">SpSt-997</strain>
    </source>
</reference>
<accession>A0A8J4H8T1</accession>
<sequence>MKGVRIMHSSPFTRLRSFRRRGAAMPVRWHAPARRYLKRLLHAGIAMIGVTFGGLLAAAATPMIAGDLVPPGSLPFTLDNFGTAPTVGRQAVAGPLTAGAETIRFTGDSGLYAGSISGVVLSPFMPTRTQREFLAAEPGGTLTIAFVTPQTSFDLLWGSVDTYNALTFTDNALSFGAPAQTITGVDIARAIPGIKFGSSNAAVEISGLDPFTSITVTSTMPAFEFVPCLAVPEPGALALLGTALLGLGLVRRHAWGNTSRGQTSRGQT</sequence>
<gene>
    <name evidence="2" type="ORF">ENY07_02020</name>
</gene>
<comment type="caution">
    <text evidence="2">The sequence shown here is derived from an EMBL/GenBank/DDBJ whole genome shotgun (WGS) entry which is preliminary data.</text>
</comment>
<dbReference type="Pfam" id="PF07589">
    <property type="entry name" value="PEP-CTERM"/>
    <property type="match status" value="1"/>
</dbReference>
<dbReference type="NCBIfam" id="TIGR02595">
    <property type="entry name" value="PEP_CTERM"/>
    <property type="match status" value="1"/>
</dbReference>
<organism evidence="2">
    <name type="scientific">Acidicaldus sp</name>
    <dbReference type="NCBI Taxonomy" id="1872105"/>
    <lineage>
        <taxon>Bacteria</taxon>
        <taxon>Pseudomonadati</taxon>
        <taxon>Pseudomonadota</taxon>
        <taxon>Alphaproteobacteria</taxon>
        <taxon>Acetobacterales</taxon>
        <taxon>Acetobacteraceae</taxon>
        <taxon>Acidicaldus</taxon>
    </lineage>
</organism>
<dbReference type="InterPro" id="IPR013424">
    <property type="entry name" value="Ice-binding_C"/>
</dbReference>
<dbReference type="AlphaFoldDB" id="A0A8J4H8T1"/>
<evidence type="ECO:0000313" key="2">
    <source>
        <dbReference type="EMBL" id="HGC41987.1"/>
    </source>
</evidence>
<evidence type="ECO:0000259" key="1">
    <source>
        <dbReference type="Pfam" id="PF07589"/>
    </source>
</evidence>
<feature type="domain" description="Ice-binding protein C-terminal" evidence="1">
    <location>
        <begin position="230"/>
        <end position="252"/>
    </location>
</feature>